<evidence type="ECO:0000256" key="7">
    <source>
        <dbReference type="SAM" id="Phobius"/>
    </source>
</evidence>
<feature type="transmembrane region" description="Helical" evidence="7">
    <location>
        <begin position="266"/>
        <end position="286"/>
    </location>
</feature>
<feature type="transmembrane region" description="Helical" evidence="7">
    <location>
        <begin position="183"/>
        <end position="203"/>
    </location>
</feature>
<dbReference type="PANTHER" id="PTHR11328">
    <property type="entry name" value="MAJOR FACILITATOR SUPERFAMILY DOMAIN-CONTAINING PROTEIN"/>
    <property type="match status" value="1"/>
</dbReference>
<feature type="transmembrane region" description="Helical" evidence="7">
    <location>
        <begin position="87"/>
        <end position="105"/>
    </location>
</feature>
<reference evidence="8" key="1">
    <citation type="submission" date="2020-02" db="EMBL/GenBank/DDBJ databases">
        <authorList>
            <person name="Meier V. D."/>
        </authorList>
    </citation>
    <scope>NUCLEOTIDE SEQUENCE</scope>
    <source>
        <strain evidence="8">AVDCRST_MAG81</strain>
    </source>
</reference>
<dbReference type="InterPro" id="IPR018043">
    <property type="entry name" value="Na/Gal_symport_CS"/>
</dbReference>
<dbReference type="Gene3D" id="1.20.1250.20">
    <property type="entry name" value="MFS general substrate transporter like domains"/>
    <property type="match status" value="2"/>
</dbReference>
<dbReference type="PROSITE" id="PS00872">
    <property type="entry name" value="NA_GALACTOSIDE_SYMP"/>
    <property type="match status" value="1"/>
</dbReference>
<feature type="transmembrane region" description="Helical" evidence="7">
    <location>
        <begin position="322"/>
        <end position="345"/>
    </location>
</feature>
<feature type="transmembrane region" description="Helical" evidence="7">
    <location>
        <begin position="229"/>
        <end position="254"/>
    </location>
</feature>
<sequence>MKPALSLRHILLYSGASAGLNMMNVTVATWLLYFYSPPADLGRIQYLPVTWVGILMMIGSLWNAFIDPLIGYWSDITRSRWGRRRPFLLFAAPVAAIALVMLWTPPVKASSPLNASYFLLVTLTFYTAFSLVGIPYDASLPEMAPIPQMRVTLSMWKNILGLIGILVGSVTGSLLFSTLGPLAMGWMVATASLISIWLTLGGLSETIRPIEPLVGLRENFGAVLRNQQFLILFTSTLCMQVAYAMLLANLPYFVTLVVGADAGSVSLFQVVVVALMVGSAPLWAWLGQRHANRKLLMISLLGMSLACSLNATAGLVPGFLVLPYAISTIAFIGPFLGGYFVLAYAMMGSVVDYDEMFTHCRREAVYYSTFSFTAGVGHSLAVLILPLLLQHYGYTATNPLGVRLAFLASSLLILLAALVFTGYWLGDTPAQTRHALGLGDR</sequence>
<dbReference type="GO" id="GO:0008643">
    <property type="term" value="P:carbohydrate transport"/>
    <property type="evidence" value="ECO:0007669"/>
    <property type="project" value="InterPro"/>
</dbReference>
<feature type="transmembrane region" description="Helical" evidence="7">
    <location>
        <begin position="365"/>
        <end position="389"/>
    </location>
</feature>
<protein>
    <submittedName>
        <fullName evidence="8">Sodium:galactoside symporter family protein</fullName>
    </submittedName>
</protein>
<accession>A0A6J4VK26</accession>
<dbReference type="GO" id="GO:0015293">
    <property type="term" value="F:symporter activity"/>
    <property type="evidence" value="ECO:0007669"/>
    <property type="project" value="InterPro"/>
</dbReference>
<dbReference type="GO" id="GO:0005886">
    <property type="term" value="C:plasma membrane"/>
    <property type="evidence" value="ECO:0007669"/>
    <property type="project" value="UniProtKB-SubCell"/>
</dbReference>
<feature type="transmembrane region" description="Helical" evidence="7">
    <location>
        <begin position="295"/>
        <end position="316"/>
    </location>
</feature>
<keyword evidence="2" id="KW-0813">Transport</keyword>
<keyword evidence="6 7" id="KW-0472">Membrane</keyword>
<evidence type="ECO:0000256" key="2">
    <source>
        <dbReference type="ARBA" id="ARBA00022448"/>
    </source>
</evidence>
<gene>
    <name evidence="8" type="ORF">AVDCRST_MAG81-2748</name>
</gene>
<proteinExistence type="predicted"/>
<evidence type="ECO:0000313" key="8">
    <source>
        <dbReference type="EMBL" id="CAA9579649.1"/>
    </source>
</evidence>
<dbReference type="SUPFAM" id="SSF103473">
    <property type="entry name" value="MFS general substrate transporter"/>
    <property type="match status" value="1"/>
</dbReference>
<dbReference type="InterPro" id="IPR039672">
    <property type="entry name" value="MFS_2"/>
</dbReference>
<comment type="subcellular location">
    <subcellularLocation>
        <location evidence="1">Cell membrane</location>
        <topology evidence="1">Multi-pass membrane protein</topology>
    </subcellularLocation>
</comment>
<feature type="transmembrane region" description="Helical" evidence="7">
    <location>
        <begin position="401"/>
        <end position="425"/>
    </location>
</feature>
<feature type="transmembrane region" description="Helical" evidence="7">
    <location>
        <begin position="117"/>
        <end position="138"/>
    </location>
</feature>
<organism evidence="8">
    <name type="scientific">uncultured Synechococcales cyanobacterium</name>
    <dbReference type="NCBI Taxonomy" id="1936017"/>
    <lineage>
        <taxon>Bacteria</taxon>
        <taxon>Bacillati</taxon>
        <taxon>Cyanobacteriota</taxon>
        <taxon>Cyanophyceae</taxon>
        <taxon>Synechococcales</taxon>
        <taxon>environmental samples</taxon>
    </lineage>
</organism>
<evidence type="ECO:0000256" key="4">
    <source>
        <dbReference type="ARBA" id="ARBA00022692"/>
    </source>
</evidence>
<dbReference type="InterPro" id="IPR036259">
    <property type="entry name" value="MFS_trans_sf"/>
</dbReference>
<dbReference type="Pfam" id="PF13347">
    <property type="entry name" value="MFS_2"/>
    <property type="match status" value="1"/>
</dbReference>
<keyword evidence="5 7" id="KW-1133">Transmembrane helix</keyword>
<evidence type="ECO:0000256" key="3">
    <source>
        <dbReference type="ARBA" id="ARBA00022475"/>
    </source>
</evidence>
<feature type="transmembrane region" description="Helical" evidence="7">
    <location>
        <begin position="46"/>
        <end position="66"/>
    </location>
</feature>
<evidence type="ECO:0000256" key="1">
    <source>
        <dbReference type="ARBA" id="ARBA00004651"/>
    </source>
</evidence>
<keyword evidence="4 7" id="KW-0812">Transmembrane</keyword>
<dbReference type="AlphaFoldDB" id="A0A6J4VK26"/>
<dbReference type="PANTHER" id="PTHR11328:SF24">
    <property type="entry name" value="MAJOR FACILITATOR SUPERFAMILY (MFS) PROFILE DOMAIN-CONTAINING PROTEIN"/>
    <property type="match status" value="1"/>
</dbReference>
<feature type="transmembrane region" description="Helical" evidence="7">
    <location>
        <begin position="12"/>
        <end position="34"/>
    </location>
</feature>
<dbReference type="GO" id="GO:0006814">
    <property type="term" value="P:sodium ion transport"/>
    <property type="evidence" value="ECO:0007669"/>
    <property type="project" value="InterPro"/>
</dbReference>
<feature type="transmembrane region" description="Helical" evidence="7">
    <location>
        <begin position="159"/>
        <end position="177"/>
    </location>
</feature>
<evidence type="ECO:0000256" key="5">
    <source>
        <dbReference type="ARBA" id="ARBA00022989"/>
    </source>
</evidence>
<dbReference type="EMBL" id="CADCWO010000151">
    <property type="protein sequence ID" value="CAA9579649.1"/>
    <property type="molecule type" value="Genomic_DNA"/>
</dbReference>
<keyword evidence="3" id="KW-1003">Cell membrane</keyword>
<name>A0A6J4VK26_9CYAN</name>
<evidence type="ECO:0000256" key="6">
    <source>
        <dbReference type="ARBA" id="ARBA00023136"/>
    </source>
</evidence>